<dbReference type="EMBL" id="CAJVQB010117143">
    <property type="protein sequence ID" value="CAG8852875.1"/>
    <property type="molecule type" value="Genomic_DNA"/>
</dbReference>
<feature type="non-terminal residue" evidence="1">
    <location>
        <position position="1"/>
    </location>
</feature>
<name>A0ABN7XCW9_GIGMA</name>
<keyword evidence="2" id="KW-1185">Reference proteome</keyword>
<protein>
    <submittedName>
        <fullName evidence="1">5654_t:CDS:1</fullName>
    </submittedName>
</protein>
<feature type="non-terminal residue" evidence="1">
    <location>
        <position position="86"/>
    </location>
</feature>
<accession>A0ABN7XCW9</accession>
<proteinExistence type="predicted"/>
<comment type="caution">
    <text evidence="1">The sequence shown here is derived from an EMBL/GenBank/DDBJ whole genome shotgun (WGS) entry which is preliminary data.</text>
</comment>
<dbReference type="Proteomes" id="UP000789901">
    <property type="component" value="Unassembled WGS sequence"/>
</dbReference>
<gene>
    <name evidence="1" type="ORF">GMARGA_LOCUS41696</name>
</gene>
<sequence>IEQTTPDTKDHKFNDLYEVIRTIGKSQLIIIMEFSYGRKIDFEIKYLVRSLLSVYMLQRFMRTKIPASFSDFEQFAKYIKELMNWQ</sequence>
<evidence type="ECO:0000313" key="2">
    <source>
        <dbReference type="Proteomes" id="UP000789901"/>
    </source>
</evidence>
<reference evidence="1 2" key="1">
    <citation type="submission" date="2021-06" db="EMBL/GenBank/DDBJ databases">
        <authorList>
            <person name="Kallberg Y."/>
            <person name="Tangrot J."/>
            <person name="Rosling A."/>
        </authorList>
    </citation>
    <scope>NUCLEOTIDE SEQUENCE [LARGE SCALE GENOMIC DNA]</scope>
    <source>
        <strain evidence="1 2">120-4 pot B 10/14</strain>
    </source>
</reference>
<evidence type="ECO:0000313" key="1">
    <source>
        <dbReference type="EMBL" id="CAG8852875.1"/>
    </source>
</evidence>
<organism evidence="1 2">
    <name type="scientific">Gigaspora margarita</name>
    <dbReference type="NCBI Taxonomy" id="4874"/>
    <lineage>
        <taxon>Eukaryota</taxon>
        <taxon>Fungi</taxon>
        <taxon>Fungi incertae sedis</taxon>
        <taxon>Mucoromycota</taxon>
        <taxon>Glomeromycotina</taxon>
        <taxon>Glomeromycetes</taxon>
        <taxon>Diversisporales</taxon>
        <taxon>Gigasporaceae</taxon>
        <taxon>Gigaspora</taxon>
    </lineage>
</organism>